<dbReference type="Pfam" id="PF19700">
    <property type="entry name" value="DUF6198"/>
    <property type="match status" value="1"/>
</dbReference>
<dbReference type="EMBL" id="CP091092">
    <property type="protein sequence ID" value="WFN37523.1"/>
    <property type="molecule type" value="Genomic_DNA"/>
</dbReference>
<dbReference type="KEGG" id="manq:L1994_03810"/>
<dbReference type="PANTHER" id="PTHR40078">
    <property type="entry name" value="INTEGRAL MEMBRANE PROTEIN-RELATED"/>
    <property type="match status" value="1"/>
</dbReference>
<feature type="transmembrane region" description="Helical" evidence="1">
    <location>
        <begin position="34"/>
        <end position="59"/>
    </location>
</feature>
<dbReference type="AlphaFoldDB" id="A0AAF0FWD2"/>
<organism evidence="2 3">
    <name type="scientific">Methanomicrobium antiquum</name>
    <dbReference type="NCBI Taxonomy" id="487686"/>
    <lineage>
        <taxon>Archaea</taxon>
        <taxon>Methanobacteriati</taxon>
        <taxon>Methanobacteriota</taxon>
        <taxon>Stenosarchaea group</taxon>
        <taxon>Methanomicrobia</taxon>
        <taxon>Methanomicrobiales</taxon>
        <taxon>Methanomicrobiaceae</taxon>
        <taxon>Methanomicrobium</taxon>
    </lineage>
</organism>
<feature type="transmembrane region" description="Helical" evidence="1">
    <location>
        <begin position="71"/>
        <end position="91"/>
    </location>
</feature>
<dbReference type="InterPro" id="IPR038750">
    <property type="entry name" value="YczE/YyaS-like"/>
</dbReference>
<dbReference type="GeneID" id="79949494"/>
<proteinExistence type="predicted"/>
<feature type="transmembrane region" description="Helical" evidence="1">
    <location>
        <begin position="122"/>
        <end position="140"/>
    </location>
</feature>
<keyword evidence="1" id="KW-0812">Transmembrane</keyword>
<keyword evidence="3" id="KW-1185">Reference proteome</keyword>
<accession>A0AAF0FWD2</accession>
<feature type="transmembrane region" description="Helical" evidence="1">
    <location>
        <begin position="97"/>
        <end position="115"/>
    </location>
</feature>
<dbReference type="RefSeq" id="WP_278100363.1">
    <property type="nucleotide sequence ID" value="NZ_CP091092.1"/>
</dbReference>
<sequence length="205" mass="22673">MTAGLYIMTFGVALSTKAELGTSPISCIPYVLSLALPLTIGGWTFLMNLLFVIIQYLLLRSDFSVYKWLEILVIFVFSLFTDINMFFVSFIPISGYLMQWIFCILSFFAIALGLAMVLKANVLMMAVDSLVLVISGIFRIEFGKVKIVTDSSMVILAVILSFALMGNLFGVREGTIAAALSIGFLVRHIRKLPGFKDNPAEKKSI</sequence>
<protein>
    <submittedName>
        <fullName evidence="2">DUF6198 family protein</fullName>
    </submittedName>
</protein>
<evidence type="ECO:0000313" key="2">
    <source>
        <dbReference type="EMBL" id="WFN37523.1"/>
    </source>
</evidence>
<keyword evidence="1" id="KW-0472">Membrane</keyword>
<evidence type="ECO:0000256" key="1">
    <source>
        <dbReference type="SAM" id="Phobius"/>
    </source>
</evidence>
<dbReference type="PANTHER" id="PTHR40078:SF1">
    <property type="entry name" value="INTEGRAL MEMBRANE PROTEIN"/>
    <property type="match status" value="1"/>
</dbReference>
<keyword evidence="1" id="KW-1133">Transmembrane helix</keyword>
<reference evidence="2" key="1">
    <citation type="submission" date="2022-01" db="EMBL/GenBank/DDBJ databases">
        <title>Complete genome of Methanomicrobium antiquum DSM 21220.</title>
        <authorList>
            <person name="Chen S.-C."/>
            <person name="You Y.-T."/>
            <person name="Zhou Y.-Z."/>
            <person name="Lai M.-C."/>
        </authorList>
    </citation>
    <scope>NUCLEOTIDE SEQUENCE</scope>
    <source>
        <strain evidence="2">DSM 21220</strain>
    </source>
</reference>
<name>A0AAF0FWD2_9EURY</name>
<dbReference type="Proteomes" id="UP001218895">
    <property type="component" value="Chromosome"/>
</dbReference>
<evidence type="ECO:0000313" key="3">
    <source>
        <dbReference type="Proteomes" id="UP001218895"/>
    </source>
</evidence>
<gene>
    <name evidence="2" type="ORF">L1994_03810</name>
</gene>
<feature type="transmembrane region" description="Helical" evidence="1">
    <location>
        <begin position="152"/>
        <end position="171"/>
    </location>
</feature>